<dbReference type="EMBL" id="BLKZ01000001">
    <property type="protein sequence ID" value="GFG90748.1"/>
    <property type="molecule type" value="Genomic_DNA"/>
</dbReference>
<accession>A0A7I9YQ49</accession>
<evidence type="ECO:0000313" key="2">
    <source>
        <dbReference type="EMBL" id="GFG90748.1"/>
    </source>
</evidence>
<dbReference type="Proteomes" id="UP000465360">
    <property type="component" value="Unassembled WGS sequence"/>
</dbReference>
<comment type="caution">
    <text evidence="2">The sequence shown here is derived from an EMBL/GenBank/DDBJ whole genome shotgun (WGS) entry which is preliminary data.</text>
</comment>
<proteinExistence type="predicted"/>
<reference evidence="2 3" key="1">
    <citation type="journal article" date="2019" name="Emerg. Microbes Infect.">
        <title>Comprehensive subspecies identification of 175 nontuberculous mycobacteria species based on 7547 genomic profiles.</title>
        <authorList>
            <person name="Matsumoto Y."/>
            <person name="Kinjo T."/>
            <person name="Motooka D."/>
            <person name="Nabeya D."/>
            <person name="Jung N."/>
            <person name="Uechi K."/>
            <person name="Horii T."/>
            <person name="Iida T."/>
            <person name="Fujita J."/>
            <person name="Nakamura S."/>
        </authorList>
    </citation>
    <scope>NUCLEOTIDE SEQUENCE [LARGE SCALE GENOMIC DNA]</scope>
    <source>
        <strain evidence="2 3">JCM 30725</strain>
    </source>
</reference>
<dbReference type="AlphaFoldDB" id="A0A7I9YQ49"/>
<evidence type="ECO:0000256" key="1">
    <source>
        <dbReference type="SAM" id="MobiDB-lite"/>
    </source>
</evidence>
<evidence type="ECO:0000313" key="3">
    <source>
        <dbReference type="Proteomes" id="UP000465360"/>
    </source>
</evidence>
<feature type="compositionally biased region" description="Low complexity" evidence="1">
    <location>
        <begin position="22"/>
        <end position="41"/>
    </location>
</feature>
<protein>
    <submittedName>
        <fullName evidence="2">Uncharacterized protein</fullName>
    </submittedName>
</protein>
<organism evidence="2 3">
    <name type="scientific">Mycobacterium bourgelatii</name>
    <dbReference type="NCBI Taxonomy" id="1273442"/>
    <lineage>
        <taxon>Bacteria</taxon>
        <taxon>Bacillati</taxon>
        <taxon>Actinomycetota</taxon>
        <taxon>Actinomycetes</taxon>
        <taxon>Mycobacteriales</taxon>
        <taxon>Mycobacteriaceae</taxon>
        <taxon>Mycobacterium</taxon>
    </lineage>
</organism>
<keyword evidence="3" id="KW-1185">Reference proteome</keyword>
<sequence length="107" mass="11197">MRRSGIKLVGGGSDDRPQRPSTTAAVRTRAARGGNFFGGRRATSDSVTNRLACGTDAQADVHQGLPAGRTLIGRILAESNLSRLVDANLSSSQRGANFRMDGAPTSK</sequence>
<gene>
    <name evidence="2" type="ORF">MBOU_27900</name>
</gene>
<feature type="region of interest" description="Disordered" evidence="1">
    <location>
        <begin position="1"/>
        <end position="42"/>
    </location>
</feature>
<name>A0A7I9YQ49_MYCBU</name>